<dbReference type="AlphaFoldDB" id="A0A4Q7KPB6"/>
<feature type="domain" description="Aminoglycoside phosphotransferase" evidence="1">
    <location>
        <begin position="48"/>
        <end position="250"/>
    </location>
</feature>
<accession>A0A4Q7KPB6</accession>
<proteinExistence type="predicted"/>
<dbReference type="Proteomes" id="UP000294257">
    <property type="component" value="Unassembled WGS sequence"/>
</dbReference>
<name>A0A4Q7KPB6_9PSEU</name>
<protein>
    <submittedName>
        <fullName evidence="2">Aminoglycoside phosphotransferase (APT) family kinase protein</fullName>
    </submittedName>
</protein>
<reference evidence="2 3" key="1">
    <citation type="submission" date="2019-02" db="EMBL/GenBank/DDBJ databases">
        <title>Genomic Encyclopedia of Type Strains, Phase IV (KMG-IV): sequencing the most valuable type-strain genomes for metagenomic binning, comparative biology and taxonomic classification.</title>
        <authorList>
            <person name="Goeker M."/>
        </authorList>
    </citation>
    <scope>NUCLEOTIDE SEQUENCE [LARGE SCALE GENOMIC DNA]</scope>
    <source>
        <strain evidence="2 3">DSM 101727</strain>
    </source>
</reference>
<evidence type="ECO:0000313" key="3">
    <source>
        <dbReference type="Proteomes" id="UP000294257"/>
    </source>
</evidence>
<dbReference type="Pfam" id="PF01636">
    <property type="entry name" value="APH"/>
    <property type="match status" value="1"/>
</dbReference>
<dbReference type="Gene3D" id="3.90.1200.10">
    <property type="match status" value="1"/>
</dbReference>
<dbReference type="InterPro" id="IPR002575">
    <property type="entry name" value="Aminoglycoside_PTrfase"/>
</dbReference>
<evidence type="ECO:0000259" key="1">
    <source>
        <dbReference type="Pfam" id="PF01636"/>
    </source>
</evidence>
<keyword evidence="2" id="KW-0418">Kinase</keyword>
<dbReference type="SUPFAM" id="SSF56112">
    <property type="entry name" value="Protein kinase-like (PK-like)"/>
    <property type="match status" value="1"/>
</dbReference>
<dbReference type="RefSeq" id="WP_278044185.1">
    <property type="nucleotide sequence ID" value="NZ_SGWQ01000005.1"/>
</dbReference>
<organism evidence="2 3">
    <name type="scientific">Herbihabitans rhizosphaerae</name>
    <dbReference type="NCBI Taxonomy" id="1872711"/>
    <lineage>
        <taxon>Bacteria</taxon>
        <taxon>Bacillati</taxon>
        <taxon>Actinomycetota</taxon>
        <taxon>Actinomycetes</taxon>
        <taxon>Pseudonocardiales</taxon>
        <taxon>Pseudonocardiaceae</taxon>
        <taxon>Herbihabitans</taxon>
    </lineage>
</organism>
<dbReference type="EMBL" id="SGWQ01000005">
    <property type="protein sequence ID" value="RZS37521.1"/>
    <property type="molecule type" value="Genomic_DNA"/>
</dbReference>
<dbReference type="InterPro" id="IPR011009">
    <property type="entry name" value="Kinase-like_dom_sf"/>
</dbReference>
<comment type="caution">
    <text evidence="2">The sequence shown here is derived from an EMBL/GenBank/DDBJ whole genome shotgun (WGS) entry which is preliminary data.</text>
</comment>
<keyword evidence="3" id="KW-1185">Reference proteome</keyword>
<dbReference type="GO" id="GO:0016301">
    <property type="term" value="F:kinase activity"/>
    <property type="evidence" value="ECO:0007669"/>
    <property type="project" value="UniProtKB-KW"/>
</dbReference>
<sequence>MTAGQAGDVGVGDRLTSERLADVLATVCERLGLDHRGARLLKFTANAVFRLERQPVVVRILGSSALRHRVEKVVRVASWFAEHGVPAVRLVPHIDQPVRVGGFTATVWEAEPGDGPAPRGADLGRLLRQVHSLPLPPFELPVWDPVDDVRRRIGDAEGLDEASRLFLLDQCDEVREALEVLEFQLPTSVVHGDAHLGNLIPTPDGPVLCDFDATCVGPPELDLTPLAVATIRFGDPVDRYRELVRTYGVDVTRWSGFPVLRKLRELKIVTSVLPIMVSNPSIRPELLSRLDDLRNGDISARWRRYA</sequence>
<gene>
    <name evidence="2" type="ORF">EV193_10576</name>
</gene>
<keyword evidence="2" id="KW-0808">Transferase</keyword>
<evidence type="ECO:0000313" key="2">
    <source>
        <dbReference type="EMBL" id="RZS37521.1"/>
    </source>
</evidence>